<evidence type="ECO:0000313" key="4">
    <source>
        <dbReference type="Proteomes" id="UP000030708"/>
    </source>
</evidence>
<dbReference type="EMBL" id="KI926272">
    <property type="protein sequence ID" value="ETW39072.1"/>
    <property type="molecule type" value="Genomic_DNA"/>
</dbReference>
<feature type="domain" description="26S proteasome non-ATPase regulatory subunit RPN1 C-terminal" evidence="2">
    <location>
        <begin position="25"/>
        <end position="78"/>
    </location>
</feature>
<dbReference type="GO" id="GO:0008540">
    <property type="term" value="C:proteasome regulatory particle, base subcomplex"/>
    <property type="evidence" value="ECO:0007669"/>
    <property type="project" value="TreeGrafter"/>
</dbReference>
<evidence type="ECO:0000259" key="2">
    <source>
        <dbReference type="Pfam" id="PF18051"/>
    </source>
</evidence>
<dbReference type="GO" id="GO:0005634">
    <property type="term" value="C:nucleus"/>
    <property type="evidence" value="ECO:0007669"/>
    <property type="project" value="TreeGrafter"/>
</dbReference>
<dbReference type="AlphaFoldDB" id="A0A024WE80"/>
<keyword evidence="3" id="KW-0647">Proteasome</keyword>
<protein>
    <submittedName>
        <fullName evidence="3">26S proteasome non-ATPase regulatory subunit 2</fullName>
    </submittedName>
</protein>
<sequence>MLVTVNEKLESLPVSVRVGQAVDIVGQAGKPKTITGFQTHVTPVLLSHTDRAEMATEEYISVNDTLEGIVILKKDPNYIPPSIN</sequence>
<gene>
    <name evidence="3" type="ORF">PFTANZ_00230</name>
</gene>
<dbReference type="Proteomes" id="UP000030708">
    <property type="component" value="Unassembled WGS sequence"/>
</dbReference>
<dbReference type="PANTHER" id="PTHR10943:SF1">
    <property type="entry name" value="26S PROTEASOME NON-ATPASE REGULATORY SUBUNIT 2"/>
    <property type="match status" value="1"/>
</dbReference>
<reference evidence="3 4" key="2">
    <citation type="submission" date="2013-02" db="EMBL/GenBank/DDBJ databases">
        <title>The Genome Sequence of Plasmodium falciparum Tanzania (2000708).</title>
        <authorList>
            <consortium name="The Broad Institute Genome Sequencing Platform"/>
            <consortium name="The Broad Institute Genome Sequencing Center for Infectious Disease"/>
            <person name="Neafsey D."/>
            <person name="Cheeseman I."/>
            <person name="Volkman S."/>
            <person name="Adams J."/>
            <person name="Walker B."/>
            <person name="Young S.K."/>
            <person name="Zeng Q."/>
            <person name="Gargeya S."/>
            <person name="Fitzgerald M."/>
            <person name="Haas B."/>
            <person name="Abouelleil A."/>
            <person name="Alvarado L."/>
            <person name="Arachchi H.M."/>
            <person name="Berlin A.M."/>
            <person name="Chapman S.B."/>
            <person name="Dewar J."/>
            <person name="Goldberg J."/>
            <person name="Griggs A."/>
            <person name="Gujja S."/>
            <person name="Hansen M."/>
            <person name="Howarth C."/>
            <person name="Imamovic A."/>
            <person name="Larimer J."/>
            <person name="McCowan C."/>
            <person name="Murphy C."/>
            <person name="Neiman D."/>
            <person name="Pearson M."/>
            <person name="Priest M."/>
            <person name="Roberts A."/>
            <person name="Saif S."/>
            <person name="Shea T."/>
            <person name="Sisk P."/>
            <person name="Sykes S."/>
            <person name="Wortman J."/>
            <person name="Nusbaum C."/>
            <person name="Birren B."/>
        </authorList>
    </citation>
    <scope>NUCLEOTIDE SEQUENCE [LARGE SCALE GENOMIC DNA]</scope>
    <source>
        <strain evidence="4">Tanzania (2000708)</strain>
    </source>
</reference>
<dbReference type="GO" id="GO:0034515">
    <property type="term" value="C:proteasome storage granule"/>
    <property type="evidence" value="ECO:0007669"/>
    <property type="project" value="TreeGrafter"/>
</dbReference>
<reference evidence="3 4" key="1">
    <citation type="submission" date="2013-02" db="EMBL/GenBank/DDBJ databases">
        <title>The Genome Annotation of Plasmodium falciparum Tanzania (2000708).</title>
        <authorList>
            <consortium name="The Broad Institute Genome Sequencing Platform"/>
            <consortium name="The Broad Institute Genome Sequencing Center for Infectious Disease"/>
            <person name="Neafsey D."/>
            <person name="Hoffman S."/>
            <person name="Volkman S."/>
            <person name="Rosenthal P."/>
            <person name="Walker B."/>
            <person name="Young S.K."/>
            <person name="Zeng Q."/>
            <person name="Gargeya S."/>
            <person name="Fitzgerald M."/>
            <person name="Haas B."/>
            <person name="Abouelleil A."/>
            <person name="Allen A.W."/>
            <person name="Alvarado L."/>
            <person name="Arachchi H.M."/>
            <person name="Berlin A.M."/>
            <person name="Chapman S.B."/>
            <person name="Gainer-Dewar J."/>
            <person name="Goldberg J."/>
            <person name="Griggs A."/>
            <person name="Gujja S."/>
            <person name="Hansen M."/>
            <person name="Howarth C."/>
            <person name="Imamovic A."/>
            <person name="Ireland A."/>
            <person name="Larimer J."/>
            <person name="McCowan C."/>
            <person name="Murphy C."/>
            <person name="Pearson M."/>
            <person name="Poon T.W."/>
            <person name="Priest M."/>
            <person name="Roberts A."/>
            <person name="Saif S."/>
            <person name="Shea T."/>
            <person name="Sisk P."/>
            <person name="Sykes S."/>
            <person name="Wortman J."/>
            <person name="Nusbaum C."/>
            <person name="Birren B."/>
        </authorList>
    </citation>
    <scope>NUCLEOTIDE SEQUENCE [LARGE SCALE GENOMIC DNA]</scope>
    <source>
        <strain evidence="4">Tanzania (2000708)</strain>
    </source>
</reference>
<keyword evidence="1" id="KW-0677">Repeat</keyword>
<evidence type="ECO:0000313" key="3">
    <source>
        <dbReference type="EMBL" id="ETW39072.1"/>
    </source>
</evidence>
<name>A0A024WE80_PLAFA</name>
<evidence type="ECO:0000256" key="1">
    <source>
        <dbReference type="ARBA" id="ARBA00022737"/>
    </source>
</evidence>
<dbReference type="InterPro" id="IPR041433">
    <property type="entry name" value="RPN1_C"/>
</dbReference>
<dbReference type="Pfam" id="PF18051">
    <property type="entry name" value="RPN1_C"/>
    <property type="match status" value="1"/>
</dbReference>
<proteinExistence type="predicted"/>
<dbReference type="PANTHER" id="PTHR10943">
    <property type="entry name" value="26S PROTEASOME NON-ATPASE REGULATORY SUBUNIT"/>
    <property type="match status" value="1"/>
</dbReference>
<accession>A0A024WE80</accession>
<organism evidence="3 4">
    <name type="scientific">Plasmodium falciparum Tanzania</name>
    <name type="common">2000708</name>
    <dbReference type="NCBI Taxonomy" id="1036725"/>
    <lineage>
        <taxon>Eukaryota</taxon>
        <taxon>Sar</taxon>
        <taxon>Alveolata</taxon>
        <taxon>Apicomplexa</taxon>
        <taxon>Aconoidasida</taxon>
        <taxon>Haemosporida</taxon>
        <taxon>Plasmodiidae</taxon>
        <taxon>Plasmodium</taxon>
        <taxon>Plasmodium (Laverania)</taxon>
    </lineage>
</organism>
<dbReference type="GO" id="GO:0043161">
    <property type="term" value="P:proteasome-mediated ubiquitin-dependent protein catabolic process"/>
    <property type="evidence" value="ECO:0007669"/>
    <property type="project" value="TreeGrafter"/>
</dbReference>